<gene>
    <name evidence="2" type="primary">LOC107956212</name>
</gene>
<reference evidence="1" key="1">
    <citation type="journal article" date="2020" name="Nat. Genet.">
        <title>Genomic diversifications of five Gossypium allopolyploid species and their impact on cotton improvement.</title>
        <authorList>
            <person name="Chen Z.J."/>
            <person name="Sreedasyam A."/>
            <person name="Ando A."/>
            <person name="Song Q."/>
            <person name="De Santiago L.M."/>
            <person name="Hulse-Kemp A.M."/>
            <person name="Ding M."/>
            <person name="Ye W."/>
            <person name="Kirkbride R.C."/>
            <person name="Jenkins J."/>
            <person name="Plott C."/>
            <person name="Lovell J."/>
            <person name="Lin Y.M."/>
            <person name="Vaughn R."/>
            <person name="Liu B."/>
            <person name="Simpson S."/>
            <person name="Scheffler B.E."/>
            <person name="Wen L."/>
            <person name="Saski C.A."/>
            <person name="Grover C.E."/>
            <person name="Hu G."/>
            <person name="Conover J.L."/>
            <person name="Carlson J.W."/>
            <person name="Shu S."/>
            <person name="Boston L.B."/>
            <person name="Williams M."/>
            <person name="Peterson D.G."/>
            <person name="McGee K."/>
            <person name="Jones D.C."/>
            <person name="Wendel J.F."/>
            <person name="Stelly D.M."/>
            <person name="Grimwood J."/>
            <person name="Schmutz J."/>
        </authorList>
    </citation>
    <scope>NUCLEOTIDE SEQUENCE [LARGE SCALE GENOMIC DNA]</scope>
    <source>
        <strain evidence="1">cv. TM-1</strain>
    </source>
</reference>
<organism evidence="1 2">
    <name type="scientific">Gossypium hirsutum</name>
    <name type="common">Upland cotton</name>
    <name type="synonym">Gossypium mexicanum</name>
    <dbReference type="NCBI Taxonomy" id="3635"/>
    <lineage>
        <taxon>Eukaryota</taxon>
        <taxon>Viridiplantae</taxon>
        <taxon>Streptophyta</taxon>
        <taxon>Embryophyta</taxon>
        <taxon>Tracheophyta</taxon>
        <taxon>Spermatophyta</taxon>
        <taxon>Magnoliopsida</taxon>
        <taxon>eudicotyledons</taxon>
        <taxon>Gunneridae</taxon>
        <taxon>Pentapetalae</taxon>
        <taxon>rosids</taxon>
        <taxon>malvids</taxon>
        <taxon>Malvales</taxon>
        <taxon>Malvaceae</taxon>
        <taxon>Malvoideae</taxon>
        <taxon>Gossypium</taxon>
    </lineage>
</organism>
<accession>A0A1U8P8G1</accession>
<dbReference type="PaxDb" id="3635-A0A1U8P8G1"/>
<dbReference type="Pfam" id="PF14223">
    <property type="entry name" value="Retrotran_gag_2"/>
    <property type="match status" value="1"/>
</dbReference>
<protein>
    <submittedName>
        <fullName evidence="2">Uncharacterized protein</fullName>
    </submittedName>
</protein>
<dbReference type="RefSeq" id="XP_016747425.1">
    <property type="nucleotide sequence ID" value="XM_016891936.1"/>
</dbReference>
<proteinExistence type="predicted"/>
<evidence type="ECO:0000313" key="2">
    <source>
        <dbReference type="RefSeq" id="XP_016747425.1"/>
    </source>
</evidence>
<sequence length="175" mass="19463">MCPLEAQSKARKRQRDSDLIARSYILASMSSVLQKQHKNLCTAKKILTNLEDLFRGQVTLAQQFAITNLMNSQQNTGTSVKEHMLKLMGFFAEAEDNGVELDVNTQIEIVFKSLTKEFAGFRAAYNLGNKALTLSQLMKELQSYELMLNGSKLVQEKPKANLAVGPSSSKGETET</sequence>
<evidence type="ECO:0000313" key="1">
    <source>
        <dbReference type="Proteomes" id="UP000818029"/>
    </source>
</evidence>
<dbReference type="OrthoDB" id="995524at2759"/>
<dbReference type="GeneID" id="107956212"/>
<dbReference type="KEGG" id="ghi:107956212"/>
<keyword evidence="1" id="KW-1185">Reference proteome</keyword>
<name>A0A1U8P8G1_GOSHI</name>
<reference evidence="2" key="2">
    <citation type="submission" date="2025-08" db="UniProtKB">
        <authorList>
            <consortium name="RefSeq"/>
        </authorList>
    </citation>
    <scope>IDENTIFICATION</scope>
</reference>
<dbReference type="Proteomes" id="UP000818029">
    <property type="component" value="Chromosome D06"/>
</dbReference>
<dbReference type="AlphaFoldDB" id="A0A1U8P8G1"/>